<dbReference type="RefSeq" id="WP_143164741.1">
    <property type="nucleotide sequence ID" value="NZ_FQWQ01000001.1"/>
</dbReference>
<dbReference type="EMBL" id="FQWQ01000001">
    <property type="protein sequence ID" value="SHG51951.1"/>
    <property type="molecule type" value="Genomic_DNA"/>
</dbReference>
<keyword evidence="1" id="KW-0732">Signal</keyword>
<keyword evidence="3" id="KW-1185">Reference proteome</keyword>
<organism evidence="2 3">
    <name type="scientific">Chryseolinea serpens</name>
    <dbReference type="NCBI Taxonomy" id="947013"/>
    <lineage>
        <taxon>Bacteria</taxon>
        <taxon>Pseudomonadati</taxon>
        <taxon>Bacteroidota</taxon>
        <taxon>Cytophagia</taxon>
        <taxon>Cytophagales</taxon>
        <taxon>Fulvivirgaceae</taxon>
        <taxon>Chryseolinea</taxon>
    </lineage>
</organism>
<reference evidence="2 3" key="1">
    <citation type="submission" date="2016-11" db="EMBL/GenBank/DDBJ databases">
        <authorList>
            <person name="Jaros S."/>
            <person name="Januszkiewicz K."/>
            <person name="Wedrychowicz H."/>
        </authorList>
    </citation>
    <scope>NUCLEOTIDE SEQUENCE [LARGE SCALE GENOMIC DNA]</scope>
    <source>
        <strain evidence="2 3">DSM 24574</strain>
    </source>
</reference>
<dbReference type="OrthoDB" id="871919at2"/>
<feature type="chain" id="PRO_5009911663" evidence="1">
    <location>
        <begin position="23"/>
        <end position="319"/>
    </location>
</feature>
<protein>
    <submittedName>
        <fullName evidence="2">Uncharacterized protein</fullName>
    </submittedName>
</protein>
<sequence>MHWCRRWLFTILLSASGASLLAQEADSLLLSGVDDALTFEDSLTIFNLIDSLLTYGEPIRSQFAVRMGYNSNVLSAGRTLGIENFGLAPGVSYYHKSGLFADVSGFWSKDFVPSYYLTIASAGYMHSFSKRFSVMGEYDRYFYNTPSDDAYIPYKNTLSVTPMLEFKPVLLSVNYSYYFGDAHVHRIMPGVSVILEKKNLKGIDRIAISPSFFALFGNETLTTLDYVAPRSLREAIQNFRQYGTTYSLVQTTTNVFGVMNYAISIPLSVGFKNWGFAFTYTYNIPKALPGEPLTLSESSFLSGSLTYFFKGFRKNKFPL</sequence>
<evidence type="ECO:0000313" key="2">
    <source>
        <dbReference type="EMBL" id="SHG51951.1"/>
    </source>
</evidence>
<dbReference type="STRING" id="947013.SAMN04488109_0635"/>
<evidence type="ECO:0000313" key="3">
    <source>
        <dbReference type="Proteomes" id="UP000184212"/>
    </source>
</evidence>
<gene>
    <name evidence="2" type="ORF">SAMN04488109_0635</name>
</gene>
<evidence type="ECO:0000256" key="1">
    <source>
        <dbReference type="SAM" id="SignalP"/>
    </source>
</evidence>
<proteinExistence type="predicted"/>
<dbReference type="AlphaFoldDB" id="A0A1M5KGS6"/>
<feature type="signal peptide" evidence="1">
    <location>
        <begin position="1"/>
        <end position="22"/>
    </location>
</feature>
<dbReference type="Proteomes" id="UP000184212">
    <property type="component" value="Unassembled WGS sequence"/>
</dbReference>
<accession>A0A1M5KGS6</accession>
<name>A0A1M5KGS6_9BACT</name>